<reference evidence="1 2" key="1">
    <citation type="submission" date="2016-03" db="EMBL/GenBank/DDBJ databases">
        <title>Whole genome sequencing of Grifola frondosa 9006-11.</title>
        <authorList>
            <person name="Min B."/>
            <person name="Park H."/>
            <person name="Kim J.-G."/>
            <person name="Cho H."/>
            <person name="Oh Y.-L."/>
            <person name="Kong W.-S."/>
            <person name="Choi I.-G."/>
        </authorList>
    </citation>
    <scope>NUCLEOTIDE SEQUENCE [LARGE SCALE GENOMIC DNA]</scope>
    <source>
        <strain evidence="1 2">9006-11</strain>
    </source>
</reference>
<keyword evidence="2" id="KW-1185">Reference proteome</keyword>
<proteinExistence type="predicted"/>
<protein>
    <submittedName>
        <fullName evidence="1">Uncharacterized protein</fullName>
    </submittedName>
</protein>
<comment type="caution">
    <text evidence="1">The sequence shown here is derived from an EMBL/GenBank/DDBJ whole genome shotgun (WGS) entry which is preliminary data.</text>
</comment>
<accession>A0A1C7M1D4</accession>
<dbReference type="AlphaFoldDB" id="A0A1C7M1D4"/>
<evidence type="ECO:0000313" key="2">
    <source>
        <dbReference type="Proteomes" id="UP000092993"/>
    </source>
</evidence>
<dbReference type="Proteomes" id="UP000092993">
    <property type="component" value="Unassembled WGS sequence"/>
</dbReference>
<evidence type="ECO:0000313" key="1">
    <source>
        <dbReference type="EMBL" id="OBZ70751.1"/>
    </source>
</evidence>
<dbReference type="EMBL" id="LUGG01000013">
    <property type="protein sequence ID" value="OBZ70751.1"/>
    <property type="molecule type" value="Genomic_DNA"/>
</dbReference>
<sequence length="85" mass="9631">MRVHDSCKSNLYIPQMDCSVIHRLADLTFCAITITLAVPHGAFLEHMQCERPPLNREHHLSIEYVSQRIDFGNFSGPLLAGRVLV</sequence>
<organism evidence="1 2">
    <name type="scientific">Grifola frondosa</name>
    <name type="common">Maitake</name>
    <name type="synonym">Polyporus frondosus</name>
    <dbReference type="NCBI Taxonomy" id="5627"/>
    <lineage>
        <taxon>Eukaryota</taxon>
        <taxon>Fungi</taxon>
        <taxon>Dikarya</taxon>
        <taxon>Basidiomycota</taxon>
        <taxon>Agaricomycotina</taxon>
        <taxon>Agaricomycetes</taxon>
        <taxon>Polyporales</taxon>
        <taxon>Grifolaceae</taxon>
        <taxon>Grifola</taxon>
    </lineage>
</organism>
<name>A0A1C7M1D4_GRIFR</name>
<gene>
    <name evidence="1" type="ORF">A0H81_09287</name>
</gene>